<evidence type="ECO:0000256" key="8">
    <source>
        <dbReference type="ARBA" id="ARBA00023010"/>
    </source>
</evidence>
<feature type="compositionally biased region" description="Acidic residues" evidence="11">
    <location>
        <begin position="1332"/>
        <end position="1348"/>
    </location>
</feature>
<dbReference type="PROSITE" id="PS51434">
    <property type="entry name" value="NUP_C"/>
    <property type="match status" value="1"/>
</dbReference>
<feature type="compositionally biased region" description="Low complexity" evidence="11">
    <location>
        <begin position="826"/>
        <end position="837"/>
    </location>
</feature>
<dbReference type="GeneID" id="37046749"/>
<evidence type="ECO:0000256" key="3">
    <source>
        <dbReference type="ARBA" id="ARBA00022448"/>
    </source>
</evidence>
<feature type="compositionally biased region" description="Acidic residues" evidence="11">
    <location>
        <begin position="1282"/>
        <end position="1293"/>
    </location>
</feature>
<evidence type="ECO:0000256" key="9">
    <source>
        <dbReference type="ARBA" id="ARBA00023132"/>
    </source>
</evidence>
<feature type="compositionally biased region" description="Gly residues" evidence="11">
    <location>
        <begin position="1"/>
        <end position="13"/>
    </location>
</feature>
<name>A0A316YRY9_9BASI</name>
<dbReference type="STRING" id="215250.A0A316YRY9"/>
<feature type="compositionally biased region" description="Low complexity" evidence="11">
    <location>
        <begin position="725"/>
        <end position="739"/>
    </location>
</feature>
<dbReference type="RefSeq" id="XP_025378974.1">
    <property type="nucleotide sequence ID" value="XM_025524833.1"/>
</dbReference>
<dbReference type="GO" id="GO:0003723">
    <property type="term" value="F:RNA binding"/>
    <property type="evidence" value="ECO:0007669"/>
    <property type="project" value="TreeGrafter"/>
</dbReference>
<evidence type="ECO:0000256" key="11">
    <source>
        <dbReference type="SAM" id="MobiDB-lite"/>
    </source>
</evidence>
<feature type="domain" description="Peptidase S59" evidence="12">
    <location>
        <begin position="1110"/>
        <end position="1276"/>
    </location>
</feature>
<feature type="compositionally biased region" description="Low complexity" evidence="11">
    <location>
        <begin position="1437"/>
        <end position="1450"/>
    </location>
</feature>
<feature type="region of interest" description="Disordered" evidence="11">
    <location>
        <begin position="717"/>
        <end position="917"/>
    </location>
</feature>
<feature type="region of interest" description="Disordered" evidence="11">
    <location>
        <begin position="972"/>
        <end position="1003"/>
    </location>
</feature>
<feature type="compositionally biased region" description="Low complexity" evidence="11">
    <location>
        <begin position="1399"/>
        <end position="1419"/>
    </location>
</feature>
<dbReference type="GO" id="GO:0044614">
    <property type="term" value="C:nuclear pore cytoplasmic filaments"/>
    <property type="evidence" value="ECO:0007669"/>
    <property type="project" value="TreeGrafter"/>
</dbReference>
<dbReference type="FunCoup" id="A0A316YRY9">
    <property type="interactions" value="634"/>
</dbReference>
<evidence type="ECO:0000256" key="6">
    <source>
        <dbReference type="ARBA" id="ARBA00022816"/>
    </source>
</evidence>
<feature type="compositionally biased region" description="Gly residues" evidence="11">
    <location>
        <begin position="189"/>
        <end position="201"/>
    </location>
</feature>
<feature type="compositionally biased region" description="Polar residues" evidence="11">
    <location>
        <begin position="208"/>
        <end position="217"/>
    </location>
</feature>
<feature type="region of interest" description="Disordered" evidence="11">
    <location>
        <begin position="1281"/>
        <end position="1514"/>
    </location>
</feature>
<evidence type="ECO:0000313" key="14">
    <source>
        <dbReference type="Proteomes" id="UP000245768"/>
    </source>
</evidence>
<feature type="compositionally biased region" description="Polar residues" evidence="11">
    <location>
        <begin position="1072"/>
        <end position="1083"/>
    </location>
</feature>
<dbReference type="Pfam" id="PF13634">
    <property type="entry name" value="Nucleoporin_FG"/>
    <property type="match status" value="3"/>
</dbReference>
<evidence type="ECO:0000256" key="4">
    <source>
        <dbReference type="ARBA" id="ARBA00022737"/>
    </source>
</evidence>
<feature type="compositionally biased region" description="Low complexity" evidence="11">
    <location>
        <begin position="558"/>
        <end position="577"/>
    </location>
</feature>
<feature type="compositionally biased region" description="Low complexity" evidence="11">
    <location>
        <begin position="1493"/>
        <end position="1503"/>
    </location>
</feature>
<feature type="region of interest" description="Disordered" evidence="11">
    <location>
        <begin position="1"/>
        <end position="231"/>
    </location>
</feature>
<feature type="compositionally biased region" description="Low complexity" evidence="11">
    <location>
        <begin position="746"/>
        <end position="768"/>
    </location>
</feature>
<feature type="compositionally biased region" description="Low complexity" evidence="11">
    <location>
        <begin position="456"/>
        <end position="472"/>
    </location>
</feature>
<evidence type="ECO:0000256" key="2">
    <source>
        <dbReference type="ARBA" id="ARBA00008926"/>
    </source>
</evidence>
<dbReference type="InterPro" id="IPR025574">
    <property type="entry name" value="Nucleoporin_FG_rpt"/>
</dbReference>
<dbReference type="GO" id="GO:0017056">
    <property type="term" value="F:structural constituent of nuclear pore"/>
    <property type="evidence" value="ECO:0007669"/>
    <property type="project" value="InterPro"/>
</dbReference>
<dbReference type="InterPro" id="IPR037665">
    <property type="entry name" value="Nucleoporin_S59-like"/>
</dbReference>
<dbReference type="GO" id="GO:0000973">
    <property type="term" value="P:post-transcriptional tethering of RNA polymerase II gene DNA at nuclear periphery"/>
    <property type="evidence" value="ECO:0007669"/>
    <property type="project" value="TreeGrafter"/>
</dbReference>
<feature type="compositionally biased region" description="Low complexity" evidence="11">
    <location>
        <begin position="14"/>
        <end position="48"/>
    </location>
</feature>
<feature type="compositionally biased region" description="Low complexity" evidence="11">
    <location>
        <begin position="777"/>
        <end position="792"/>
    </location>
</feature>
<feature type="compositionally biased region" description="Low complexity" evidence="11">
    <location>
        <begin position="132"/>
        <end position="160"/>
    </location>
</feature>
<evidence type="ECO:0000256" key="1">
    <source>
        <dbReference type="ARBA" id="ARBA00004567"/>
    </source>
</evidence>
<keyword evidence="4" id="KW-0677">Repeat</keyword>
<dbReference type="GO" id="GO:0006606">
    <property type="term" value="P:protein import into nucleus"/>
    <property type="evidence" value="ECO:0007669"/>
    <property type="project" value="TreeGrafter"/>
</dbReference>
<feature type="compositionally biased region" description="Polar residues" evidence="11">
    <location>
        <begin position="793"/>
        <end position="807"/>
    </location>
</feature>
<feature type="compositionally biased region" description="Gly residues" evidence="11">
    <location>
        <begin position="302"/>
        <end position="328"/>
    </location>
</feature>
<dbReference type="GO" id="GO:0051028">
    <property type="term" value="P:mRNA transport"/>
    <property type="evidence" value="ECO:0007669"/>
    <property type="project" value="UniProtKB-KW"/>
</dbReference>
<keyword evidence="7" id="KW-0653">Protein transport</keyword>
<feature type="region of interest" description="Disordered" evidence="11">
    <location>
        <begin position="263"/>
        <end position="472"/>
    </location>
</feature>
<feature type="compositionally biased region" description="Low complexity" evidence="11">
    <location>
        <begin position="169"/>
        <end position="187"/>
    </location>
</feature>
<dbReference type="PANTHER" id="PTHR23198:SF6">
    <property type="entry name" value="NUCLEAR PORE COMPLEX PROTEIN NUP98-NUP96"/>
    <property type="match status" value="1"/>
</dbReference>
<proteinExistence type="inferred from homology"/>
<keyword evidence="3" id="KW-0813">Transport</keyword>
<dbReference type="GO" id="GO:0006405">
    <property type="term" value="P:RNA export from nucleus"/>
    <property type="evidence" value="ECO:0007669"/>
    <property type="project" value="TreeGrafter"/>
</dbReference>
<dbReference type="Pfam" id="PF12110">
    <property type="entry name" value="Nup96"/>
    <property type="match status" value="1"/>
</dbReference>
<evidence type="ECO:0000256" key="10">
    <source>
        <dbReference type="ARBA" id="ARBA00023242"/>
    </source>
</evidence>
<feature type="compositionally biased region" description="Gly residues" evidence="11">
    <location>
        <begin position="401"/>
        <end position="415"/>
    </location>
</feature>
<feature type="compositionally biased region" description="Low complexity" evidence="11">
    <location>
        <begin position="1089"/>
        <end position="1101"/>
    </location>
</feature>
<dbReference type="EMBL" id="KZ819635">
    <property type="protein sequence ID" value="PWN91776.1"/>
    <property type="molecule type" value="Genomic_DNA"/>
</dbReference>
<keyword evidence="9" id="KW-0906">Nuclear pore complex</keyword>
<feature type="compositionally biased region" description="Low complexity" evidence="11">
    <location>
        <begin position="650"/>
        <end position="668"/>
    </location>
</feature>
<keyword evidence="14" id="KW-1185">Reference proteome</keyword>
<protein>
    <recommendedName>
        <fullName evidence="12">Peptidase S59 domain-containing protein</fullName>
    </recommendedName>
</protein>
<feature type="region of interest" description="Disordered" evidence="11">
    <location>
        <begin position="552"/>
        <end position="594"/>
    </location>
</feature>
<dbReference type="Gene3D" id="1.10.10.2360">
    <property type="match status" value="1"/>
</dbReference>
<feature type="compositionally biased region" description="Gly residues" evidence="11">
    <location>
        <begin position="444"/>
        <end position="455"/>
    </location>
</feature>
<dbReference type="GO" id="GO:0034398">
    <property type="term" value="P:telomere tethering at nuclear periphery"/>
    <property type="evidence" value="ECO:0007669"/>
    <property type="project" value="TreeGrafter"/>
</dbReference>
<keyword evidence="6" id="KW-0509">mRNA transport</keyword>
<dbReference type="InterPro" id="IPR036903">
    <property type="entry name" value="Nup98_auto-Pept-S59_dom_sf"/>
</dbReference>
<feature type="compositionally biased region" description="Low complexity" evidence="11">
    <location>
        <begin position="62"/>
        <end position="86"/>
    </location>
</feature>
<evidence type="ECO:0000313" key="13">
    <source>
        <dbReference type="EMBL" id="PWN91776.1"/>
    </source>
</evidence>
<dbReference type="SUPFAM" id="SSF82215">
    <property type="entry name" value="C-terminal autoproteolytic domain of nucleoporin nup98"/>
    <property type="match status" value="1"/>
</dbReference>
<feature type="compositionally biased region" description="Low complexity" evidence="11">
    <location>
        <begin position="428"/>
        <end position="443"/>
    </location>
</feature>
<feature type="compositionally biased region" description="Gly residues" evidence="11">
    <location>
        <begin position="49"/>
        <end position="61"/>
    </location>
</feature>
<dbReference type="InterPro" id="IPR007230">
    <property type="entry name" value="Nup98_auto-Pept-S59_dom"/>
</dbReference>
<dbReference type="InterPro" id="IPR021967">
    <property type="entry name" value="Nup98_C"/>
</dbReference>
<keyword evidence="8" id="KW-0811">Translocation</keyword>
<evidence type="ECO:0000256" key="7">
    <source>
        <dbReference type="ARBA" id="ARBA00022927"/>
    </source>
</evidence>
<sequence length="2329" mass="241925">MFGSGGSGFGGFGQQNNANQQQAGQQPGQQPAGLFGQQPQQQQQQPQSGFGGFGTQTGGFGASTSGGSLFGAQGQQQQPGAASGSGFTFGQPAGGAQSASPFGQQVNKPAGSGFGGFGASTAPSSGFGGFGASTAQQQQQPNQAQSSPFGGASTTTFGAKPAGGGGLFGAAQTQQQPQQTGAFGQPANQGGGLFGAGGGLGAAATGGMPTQGTSNPAYTPFLSNEKDATGSGSTNYHYTSISCLPAYRAASLEELRLQDYQQGRKTGTVGPGGGGFGQPAGATGFGQQGQTNSLFGQQQGATGFGAGTGGGGGGLFGQAGNTGGGGLFGQQQQQPHSQQPQTGGLFGQQQQQQPQTGGLFGQQQPAAGGFSFGQPQQQQQQQPQQQSGFSFGQANQQNKPAGGGLFGQSTTGGFGSAPTGAASGGFSFGANQQGQQPQQQQQPGAGGFGSGGLFGNTGQQQQKPATGGLFGSTTGASTGFGFGASSAPGQTENKPAFSFGGAGGGGGFGAASSAPGQTSTAAPTGGLFGQAAATSQPGGGLFGNTQANTAGAGGFSFGGANNSNQQQGQQQGQQPGQTAGGFGTGGGGLFGNKPATGGGLFGSASAAPPQAGASTGFSFGGGGASTTANNAGTGSLFGQNKPAGGGLFGSLGAQNNQQQQPGQQQQQPGGLGGSLFGNNNNSNTASTGGLFGNAGGAPGGGGGGLFGNSANNGTQLGGGGGGLFGNSNNNNNNNQQQGASTGGLFGQSSNFSFGQSNNASSNQNNQSGGLFGGGNSLFGAGQQQANQQQQQQPGFNMQASLASNPYGTDSLFGGQAGPLANASPASLGQSQLGNQQGHLPFNVSMQRSTKKPPPIVAPFRPSPRSSTRITRLRGTTPGGLGLRESTPGREGSPALGSSTSLFHSPSARVGSPAAGLPSSHASIFRGLSDEQPRHLREASAPVSSSTPSSLPPQAFVSRPSVKRLVLDDHDGGLPASNLTRSSSLFGGTSGLRGTPPPAAASSSASAAANRVAFSPALESAAARASTTVRNGTPAGPDTSLFGAAPDESPSRGFGSASDAADTSLPALKPGKLNSSASGDSATTRRGGLNSSITSSNTANNNNKKEDVLLPLDYYTEPPLSELREWSNAELRSVEGFVVGRKNYGSIEFLEPVDLTTVPELGDIPGGIVQLRLKECLVYPEEDECFDGETGEERDGVQPGFNPRRIAKAKRGQGLNQPAVVSLLQCWATDRATRAPIKDADHPRVKQFVSKLTRRQDAEFVDYKAGPGEWTFRVKHFSRYGLDDSEEDDDEEASDAAKGKAQKKKKQQQQQPSHEDDEAMESDGAPPRRALDEDSEEGEEDEATSESDGFDERSSGVMRMSEMGSPAPGERKRLRHLRQATPTSRDATPVAESPSRWRGRSTSATPQPSSRQQSQPWAASLGLEPKRVQVMQASFFGQPQTSQQQQQQQQQGETTRKQLRSFTSSEKRAEEDALASRPAFTAPMTASHPQRDTAASAAAAAAASTIGVPPPPPRKLLRTDVAQSVIAQSATSLVIDAGASLGRSFRVGWGPGGLFAHSGRPATLRSEKGSTSTTAFAAHFEAFSTVTMERARVFEPADEEINRSKAKRLLELQLQKTVVEGGSPMDDELEDEGQAYKKKSRSAGGCPVAYADGGLRFADFAAAFDSGERSHESLIFRLGHALFDEVANLDLSKLVEQSEGGPDPRAVMALRRKAALSGWLRLAVSATVEGEARSHIAASRPSSAVAFSYLTAHEVEKACVACLESGDVRLATLVAQASSADDDTRAEIAQQLATWRAQAVDAHIDEHTRKLFELLSGNVTVSPGSVSRSVKDPIDQVPDLLIAKGLDWKRAMGLHLWYQSSPDEPLEVAVSRYEEAVKASQGQTTAAPLPPHLDKSGSIRLKQLLQTSTYPKDVLFHLIKLYADRTYPLENICEPLSFDSGNGQDVRLAWHLYQLLSRVLSAGDFRDRVEVDTAMQVVDGQRSVEGNSTRADNLTTAYANQLESMGLWTWSAYVLLHLELASSRRTAIKALLARNVSSLESNSDDVEKFLLAKLRIPQPWLCEAKADHAKATRQDRYREYQLCLEGAAASFVLARYSQVDEDEEELEGDEAQDEGDDEAEAAQEEGLSLLRRAHETVVSVLAPEALIRSDLDLILELLQPIQRVLMDAAVSMDQLAGWESGGKVLVDYVACLRNLPMLMAKRRVRPARSFEHAHGYQQDEDDERLERLGRRVGELIRTVSEDLWVIHPSAEQDDGEGDEDGQMLGWRVAKSEMLTMLQNLQRVFTSLDFGARDDAAQVDNVGIESGLPVDTEALQASAMEYCRALVGAAA</sequence>
<keyword evidence="10" id="KW-0539">Nucleus</keyword>
<feature type="compositionally biased region" description="Low complexity" evidence="11">
    <location>
        <begin position="288"/>
        <end position="301"/>
    </location>
</feature>
<dbReference type="FunFam" id="3.30.1610.10:FF:000003">
    <property type="entry name" value="Nucleoporin SONB, putative"/>
    <property type="match status" value="1"/>
</dbReference>
<feature type="region of interest" description="Disordered" evidence="11">
    <location>
        <begin position="930"/>
        <end position="956"/>
    </location>
</feature>
<dbReference type="PANTHER" id="PTHR23198">
    <property type="entry name" value="NUCLEOPORIN"/>
    <property type="match status" value="1"/>
</dbReference>
<feature type="region of interest" description="Disordered" evidence="11">
    <location>
        <begin position="633"/>
        <end position="691"/>
    </location>
</feature>
<feature type="compositionally biased region" description="Low complexity" evidence="11">
    <location>
        <begin position="676"/>
        <end position="688"/>
    </location>
</feature>
<accession>A0A316YRY9</accession>
<reference evidence="13" key="1">
    <citation type="journal article" date="2018" name="Mol. Biol. Evol.">
        <title>Broad Genomic Sampling Reveals a Smut Pathogenic Ancestry of the Fungal Clade Ustilaginomycotina.</title>
        <authorList>
            <person name="Kijpornyongpan T."/>
            <person name="Mondo S.J."/>
            <person name="Barry K."/>
            <person name="Sandor L."/>
            <person name="Lee J."/>
            <person name="Lipzen A."/>
            <person name="Pangilinan J."/>
            <person name="LaButti K."/>
            <person name="Hainaut M."/>
            <person name="Henrissat B."/>
            <person name="Grigoriev I.V."/>
            <person name="Spatafora J.W."/>
            <person name="Aime M.C."/>
        </authorList>
    </citation>
    <scope>NUCLEOTIDE SEQUENCE [LARGE SCALE GENOMIC DNA]</scope>
    <source>
        <strain evidence="13">MCA 4198</strain>
    </source>
</reference>
<evidence type="ECO:0000256" key="5">
    <source>
        <dbReference type="ARBA" id="ARBA00022813"/>
    </source>
</evidence>
<feature type="compositionally biased region" description="Gly residues" evidence="11">
    <location>
        <begin position="269"/>
        <end position="287"/>
    </location>
</feature>
<organism evidence="13 14">
    <name type="scientific">Acaromyces ingoldii</name>
    <dbReference type="NCBI Taxonomy" id="215250"/>
    <lineage>
        <taxon>Eukaryota</taxon>
        <taxon>Fungi</taxon>
        <taxon>Dikarya</taxon>
        <taxon>Basidiomycota</taxon>
        <taxon>Ustilaginomycotina</taxon>
        <taxon>Exobasidiomycetes</taxon>
        <taxon>Exobasidiales</taxon>
        <taxon>Cryptobasidiaceae</taxon>
        <taxon>Acaromyces</taxon>
    </lineage>
</organism>
<feature type="compositionally biased region" description="Gly residues" evidence="11">
    <location>
        <begin position="578"/>
        <end position="594"/>
    </location>
</feature>
<evidence type="ECO:0000259" key="12">
    <source>
        <dbReference type="PROSITE" id="PS51434"/>
    </source>
</evidence>
<feature type="region of interest" description="Disordered" evidence="11">
    <location>
        <begin position="481"/>
        <end position="500"/>
    </location>
</feature>
<feature type="compositionally biased region" description="Low complexity" evidence="11">
    <location>
        <begin position="329"/>
        <end position="397"/>
    </location>
</feature>
<dbReference type="InParanoid" id="A0A316YRY9"/>
<dbReference type="Gene3D" id="3.30.1610.10">
    <property type="entry name" value="Peptidase S59, nucleoporin"/>
    <property type="match status" value="1"/>
</dbReference>
<dbReference type="OrthoDB" id="3797628at2759"/>
<feature type="compositionally biased region" description="Low complexity" evidence="11">
    <location>
        <begin position="858"/>
        <end position="875"/>
    </location>
</feature>
<comment type="similarity">
    <text evidence="2">Belongs to the nucleoporin GLFG family.</text>
</comment>
<dbReference type="Gene3D" id="1.25.40.690">
    <property type="match status" value="1"/>
</dbReference>
<dbReference type="FunFam" id="1.10.10.2360:FF:000001">
    <property type="entry name" value="Nuclear pore complex protein Nup98-Nup96"/>
    <property type="match status" value="1"/>
</dbReference>
<feature type="compositionally biased region" description="Low complexity" evidence="11">
    <location>
        <begin position="939"/>
        <end position="952"/>
    </location>
</feature>
<feature type="region of interest" description="Disordered" evidence="11">
    <location>
        <begin position="1024"/>
        <end position="1103"/>
    </location>
</feature>
<dbReference type="Proteomes" id="UP000245768">
    <property type="component" value="Unassembled WGS sequence"/>
</dbReference>
<comment type="subcellular location">
    <subcellularLocation>
        <location evidence="1">Nucleus</location>
        <location evidence="1">Nuclear pore complex</location>
    </subcellularLocation>
</comment>
<gene>
    <name evidence="13" type="ORF">FA10DRAFT_300360</name>
</gene>
<dbReference type="GO" id="GO:0008139">
    <property type="term" value="F:nuclear localization sequence binding"/>
    <property type="evidence" value="ECO:0007669"/>
    <property type="project" value="TreeGrafter"/>
</dbReference>
<keyword evidence="5" id="KW-0068">Autocatalytic cleavage</keyword>
<dbReference type="Pfam" id="PF04096">
    <property type="entry name" value="Nucleoporin2"/>
    <property type="match status" value="1"/>
</dbReference>
<feature type="compositionally biased region" description="Polar residues" evidence="11">
    <location>
        <begin position="976"/>
        <end position="986"/>
    </location>
</feature>
<feature type="region of interest" description="Disordered" evidence="11">
    <location>
        <begin position="508"/>
        <end position="533"/>
    </location>
</feature>
<feature type="compositionally biased region" description="Polar residues" evidence="11">
    <location>
        <begin position="97"/>
        <end position="107"/>
    </location>
</feature>